<keyword evidence="1" id="KW-1133">Transmembrane helix</keyword>
<dbReference type="AlphaFoldDB" id="A0A5N6TKH8"/>
<dbReference type="Proteomes" id="UP000325780">
    <property type="component" value="Unassembled WGS sequence"/>
</dbReference>
<dbReference type="OrthoDB" id="202415at2759"/>
<accession>A0A5N6TKH8</accession>
<feature type="transmembrane region" description="Helical" evidence="1">
    <location>
        <begin position="197"/>
        <end position="219"/>
    </location>
</feature>
<keyword evidence="1" id="KW-0812">Transmembrane</keyword>
<dbReference type="Pfam" id="PF05686">
    <property type="entry name" value="Glyco_transf_90"/>
    <property type="match status" value="1"/>
</dbReference>
<dbReference type="InterPro" id="IPR051091">
    <property type="entry name" value="O-Glucosyltr/Glycosyltrsf_90"/>
</dbReference>
<evidence type="ECO:0000256" key="1">
    <source>
        <dbReference type="SAM" id="Phobius"/>
    </source>
</evidence>
<gene>
    <name evidence="3" type="ORF">BDV25DRAFT_43879</name>
</gene>
<feature type="transmembrane region" description="Helical" evidence="1">
    <location>
        <begin position="278"/>
        <end position="296"/>
    </location>
</feature>
<reference evidence="3 4" key="1">
    <citation type="submission" date="2019-04" db="EMBL/GenBank/DDBJ databases">
        <title>Friends and foes A comparative genomics study of 23 Aspergillus species from section Flavi.</title>
        <authorList>
            <consortium name="DOE Joint Genome Institute"/>
            <person name="Kjaerbolling I."/>
            <person name="Vesth T."/>
            <person name="Frisvad J.C."/>
            <person name="Nybo J.L."/>
            <person name="Theobald S."/>
            <person name="Kildgaard S."/>
            <person name="Isbrandt T."/>
            <person name="Kuo A."/>
            <person name="Sato A."/>
            <person name="Lyhne E.K."/>
            <person name="Kogle M.E."/>
            <person name="Wiebenga A."/>
            <person name="Kun R.S."/>
            <person name="Lubbers R.J."/>
            <person name="Makela M.R."/>
            <person name="Barry K."/>
            <person name="Chovatia M."/>
            <person name="Clum A."/>
            <person name="Daum C."/>
            <person name="Haridas S."/>
            <person name="He G."/>
            <person name="LaButti K."/>
            <person name="Lipzen A."/>
            <person name="Mondo S."/>
            <person name="Riley R."/>
            <person name="Salamov A."/>
            <person name="Simmons B.A."/>
            <person name="Magnuson J.K."/>
            <person name="Henrissat B."/>
            <person name="Mortensen U.H."/>
            <person name="Larsen T.O."/>
            <person name="Devries R.P."/>
            <person name="Grigoriev I.V."/>
            <person name="Machida M."/>
            <person name="Baker S.E."/>
            <person name="Andersen M.R."/>
        </authorList>
    </citation>
    <scope>NUCLEOTIDE SEQUENCE [LARGE SCALE GENOMIC DNA]</scope>
    <source>
        <strain evidence="3 4">IBT 18842</strain>
    </source>
</reference>
<dbReference type="InterPro" id="IPR006598">
    <property type="entry name" value="CAP10"/>
</dbReference>
<keyword evidence="1" id="KW-0472">Membrane</keyword>
<keyword evidence="4" id="KW-1185">Reference proteome</keyword>
<feature type="transmembrane region" description="Helical" evidence="1">
    <location>
        <begin position="98"/>
        <end position="117"/>
    </location>
</feature>
<feature type="transmembrane region" description="Helical" evidence="1">
    <location>
        <begin position="303"/>
        <end position="323"/>
    </location>
</feature>
<protein>
    <recommendedName>
        <fullName evidence="2">Glycosyl transferase CAP10 domain-containing protein</fullName>
    </recommendedName>
</protein>
<feature type="transmembrane region" description="Helical" evidence="1">
    <location>
        <begin position="225"/>
        <end position="243"/>
    </location>
</feature>
<sequence length="821" mass="92371">MWEFPFNNLDPAGSAGAALLCGVLSERLSSRQAELCSETLCWVFLPVVFRLAGRSTGDSGLKATLPSNSRSHAPSPVSLWIVAIGIVMHSVFKAENGMVAFLPALAPILLVAQRYLGSEGSSSANTDSSLFSLLVNTVWGTALTALLSFATLTAGDIGEYALSAIPTVALLMVYVVLTPKTRKAPRWLPSFEVEKEVLPLSLRVLVLLCIALSVETYLFEFPRGGLLSALTLGLSKALTWYFLVHTARSSSWRTAAATGIFSLLSTCNPFALSSDVQAVSYVVASFLTLGQVIHLLPHQANKSILWAFLLLSLIPFVANTLTIRSARSAIIPSHAHPIETLVQKANTEFQDLIDRQSKTSRAAHTEYRRRYGVDPPPGFDAWYEFAQSHQSPIIDDFDTLYARVSPFWRLTGLEVQEAMRSVESASSNELWLCTFSNREAKTRCRNSHRANDRHIAFSFDKLLAVLPGVLPDITFLVNHLDEPRVLLPPGQKTRSNMENLSRRPVWETLTKYCSQKISGGHEYTVGTYGLPFVTNISSAMDLCHHPEYSSMHGFAISPTSFRLIEGTVPILSTGSPSTMGDILFPSPAYLESEFEYVDAHDIDWDKKQNNLYWAGSTTGGFALDDQWHHFHRQRFVHLTQNLGQQQHHYIRNEDGVIRRIQSSFLNSRLYNVAFSRILHCERKHCRDERVHFHFKSWADRNRPLQSRLVFDLDGNGISGRYYKLLASKSLPLKQTLFKEWHDDRLIPWVHYIPVSQSLAELPEMVLYLTSTESGQKRAKEIAEHGREWFSKAFREVDRTVYVYRLILELARLQDPERPALL</sequence>
<evidence type="ECO:0000313" key="4">
    <source>
        <dbReference type="Proteomes" id="UP000325780"/>
    </source>
</evidence>
<feature type="transmembrane region" description="Helical" evidence="1">
    <location>
        <begin position="73"/>
        <end position="92"/>
    </location>
</feature>
<evidence type="ECO:0000259" key="2">
    <source>
        <dbReference type="SMART" id="SM00672"/>
    </source>
</evidence>
<organism evidence="3 4">
    <name type="scientific">Aspergillus avenaceus</name>
    <dbReference type="NCBI Taxonomy" id="36643"/>
    <lineage>
        <taxon>Eukaryota</taxon>
        <taxon>Fungi</taxon>
        <taxon>Dikarya</taxon>
        <taxon>Ascomycota</taxon>
        <taxon>Pezizomycotina</taxon>
        <taxon>Eurotiomycetes</taxon>
        <taxon>Eurotiomycetidae</taxon>
        <taxon>Eurotiales</taxon>
        <taxon>Aspergillaceae</taxon>
        <taxon>Aspergillus</taxon>
        <taxon>Aspergillus subgen. Circumdati</taxon>
    </lineage>
</organism>
<feature type="domain" description="Glycosyl transferase CAP10" evidence="2">
    <location>
        <begin position="529"/>
        <end position="816"/>
    </location>
</feature>
<dbReference type="EMBL" id="ML742238">
    <property type="protein sequence ID" value="KAE8146868.1"/>
    <property type="molecule type" value="Genomic_DNA"/>
</dbReference>
<name>A0A5N6TKH8_ASPAV</name>
<dbReference type="PANTHER" id="PTHR12203:SF61">
    <property type="entry name" value="CAPSULE PROTEIN"/>
    <property type="match status" value="1"/>
</dbReference>
<proteinExistence type="predicted"/>
<dbReference type="SMART" id="SM00672">
    <property type="entry name" value="CAP10"/>
    <property type="match status" value="1"/>
</dbReference>
<dbReference type="PANTHER" id="PTHR12203">
    <property type="entry name" value="KDEL LYS-ASP-GLU-LEU CONTAINING - RELATED"/>
    <property type="match status" value="1"/>
</dbReference>
<feature type="transmembrane region" description="Helical" evidence="1">
    <location>
        <begin position="160"/>
        <end position="177"/>
    </location>
</feature>
<feature type="transmembrane region" description="Helical" evidence="1">
    <location>
        <begin position="129"/>
        <end position="154"/>
    </location>
</feature>
<evidence type="ECO:0000313" key="3">
    <source>
        <dbReference type="EMBL" id="KAE8146868.1"/>
    </source>
</evidence>